<dbReference type="AlphaFoldDB" id="A0A1V8M9V9"/>
<keyword evidence="3 5" id="KW-0368">Histidine biosynthesis</keyword>
<dbReference type="STRING" id="1420851.AU255_11220"/>
<proteinExistence type="inferred from homology"/>
<dbReference type="InterPro" id="IPR006062">
    <property type="entry name" value="His_biosynth"/>
</dbReference>
<dbReference type="CDD" id="cd04723">
    <property type="entry name" value="HisA_HisF"/>
    <property type="match status" value="1"/>
</dbReference>
<sequence>MQIIPVIDIKAGQVVLARQGQRHNYQPLSTPLCRSSQIDDVLDAYLNVSSFTSIYIADLDALMNAGNNHALINSLFSRYPYLNFIIDSGSAKPLYRPPHTQQFTPVIATESIVKQDLAKLKQDSDNFILSLDFSAQDTQMGERHLYKSPDLWPKRLILMTLGLVGKNSGPDLIKLADYHHNYPEHDFIAAGGVRHVKDLLQLKKIGIEIALVASALHNRSLTSRDIEQLN</sequence>
<keyword evidence="7" id="KW-1185">Reference proteome</keyword>
<dbReference type="PANTHER" id="PTHR43090">
    <property type="entry name" value="1-(5-PHOSPHORIBOSYL)-5-[(5-PHOSPHORIBOSYLAMINO)METHYLIDENEAMINO] IMIDAZOLE-4-CARBOXAMIDE ISOMERASE"/>
    <property type="match status" value="1"/>
</dbReference>
<keyword evidence="2 5" id="KW-0028">Amino-acid biosynthesis</keyword>
<accession>A0A1V8M9V9</accession>
<comment type="pathway">
    <text evidence="4">Amino-acid biosynthesis.</text>
</comment>
<evidence type="ECO:0000256" key="5">
    <source>
        <dbReference type="RuleBase" id="RU003657"/>
    </source>
</evidence>
<comment type="similarity">
    <text evidence="1 5">Belongs to the HisA/HisF family.</text>
</comment>
<dbReference type="InterPro" id="IPR044524">
    <property type="entry name" value="Isoase_HisA-like"/>
</dbReference>
<evidence type="ECO:0000256" key="4">
    <source>
        <dbReference type="ARBA" id="ARBA00029440"/>
    </source>
</evidence>
<dbReference type="PANTHER" id="PTHR43090:SF2">
    <property type="entry name" value="1-(5-PHOSPHORIBOSYL)-5-[(5-PHOSPHORIBOSYLAMINO)METHYLIDENEAMINO] IMIDAZOLE-4-CARBOXAMIDE ISOMERASE"/>
    <property type="match status" value="1"/>
</dbReference>
<reference evidence="6 7" key="1">
    <citation type="submission" date="2015-12" db="EMBL/GenBank/DDBJ databases">
        <authorList>
            <person name="Shamseldin A."/>
            <person name="Moawad H."/>
            <person name="Abd El-Rahim W.M."/>
            <person name="Sadowsky M.J."/>
        </authorList>
    </citation>
    <scope>NUCLEOTIDE SEQUENCE [LARGE SCALE GENOMIC DNA]</scope>
    <source>
        <strain evidence="6 7">WF1</strain>
    </source>
</reference>
<dbReference type="GO" id="GO:0000105">
    <property type="term" value="P:L-histidine biosynthetic process"/>
    <property type="evidence" value="ECO:0007669"/>
    <property type="project" value="UniProtKB-KW"/>
</dbReference>
<dbReference type="Gene3D" id="3.20.20.70">
    <property type="entry name" value="Aldolase class I"/>
    <property type="match status" value="2"/>
</dbReference>
<evidence type="ECO:0000313" key="6">
    <source>
        <dbReference type="EMBL" id="OQK18355.1"/>
    </source>
</evidence>
<dbReference type="OrthoDB" id="8535539at2"/>
<dbReference type="Proteomes" id="UP000191980">
    <property type="component" value="Unassembled WGS sequence"/>
</dbReference>
<dbReference type="Pfam" id="PF00977">
    <property type="entry name" value="His_biosynth"/>
    <property type="match status" value="2"/>
</dbReference>
<comment type="caution">
    <text evidence="6">The sequence shown here is derived from an EMBL/GenBank/DDBJ whole genome shotgun (WGS) entry which is preliminary data.</text>
</comment>
<dbReference type="EMBL" id="LPUF01000001">
    <property type="protein sequence ID" value="OQK18355.1"/>
    <property type="molecule type" value="Genomic_DNA"/>
</dbReference>
<dbReference type="InterPro" id="IPR013785">
    <property type="entry name" value="Aldolase_TIM"/>
</dbReference>
<evidence type="ECO:0000313" key="7">
    <source>
        <dbReference type="Proteomes" id="UP000191980"/>
    </source>
</evidence>
<name>A0A1V8M9V9_9GAMM</name>
<evidence type="ECO:0000256" key="3">
    <source>
        <dbReference type="ARBA" id="ARBA00023102"/>
    </source>
</evidence>
<protein>
    <recommendedName>
        <fullName evidence="8">Nickel transporter</fullName>
    </recommendedName>
</protein>
<evidence type="ECO:0008006" key="8">
    <source>
        <dbReference type="Google" id="ProtNLM"/>
    </source>
</evidence>
<evidence type="ECO:0000256" key="1">
    <source>
        <dbReference type="ARBA" id="ARBA00009667"/>
    </source>
</evidence>
<dbReference type="SUPFAM" id="SSF51366">
    <property type="entry name" value="Ribulose-phoshate binding barrel"/>
    <property type="match status" value="1"/>
</dbReference>
<dbReference type="RefSeq" id="WP_080522957.1">
    <property type="nucleotide sequence ID" value="NZ_LPUF01000001.1"/>
</dbReference>
<dbReference type="GO" id="GO:0003949">
    <property type="term" value="F:1-(5-phosphoribosyl)-5-[(5-phosphoribosylamino)methylideneamino]imidazole-4-carboxamide isomerase activity"/>
    <property type="evidence" value="ECO:0007669"/>
    <property type="project" value="InterPro"/>
</dbReference>
<dbReference type="GO" id="GO:0005737">
    <property type="term" value="C:cytoplasm"/>
    <property type="evidence" value="ECO:0007669"/>
    <property type="project" value="TreeGrafter"/>
</dbReference>
<dbReference type="GO" id="GO:0000162">
    <property type="term" value="P:L-tryptophan biosynthetic process"/>
    <property type="evidence" value="ECO:0007669"/>
    <property type="project" value="TreeGrafter"/>
</dbReference>
<dbReference type="InterPro" id="IPR011060">
    <property type="entry name" value="RibuloseP-bd_barrel"/>
</dbReference>
<evidence type="ECO:0000256" key="2">
    <source>
        <dbReference type="ARBA" id="ARBA00022605"/>
    </source>
</evidence>
<organism evidence="6 7">
    <name type="scientific">Methyloprofundus sedimenti</name>
    <dbReference type="NCBI Taxonomy" id="1420851"/>
    <lineage>
        <taxon>Bacteria</taxon>
        <taxon>Pseudomonadati</taxon>
        <taxon>Pseudomonadota</taxon>
        <taxon>Gammaproteobacteria</taxon>
        <taxon>Methylococcales</taxon>
        <taxon>Methylococcaceae</taxon>
        <taxon>Methyloprofundus</taxon>
    </lineage>
</organism>
<gene>
    <name evidence="6" type="ORF">AU255_11220</name>
</gene>